<reference evidence="4" key="2">
    <citation type="submission" date="2022-01" db="EMBL/GenBank/DDBJ databases">
        <title>Vibrio aestuarianus Clade A and Clade B isolates are associated with Pacific oyster (Crassostrea gigas) disease outbreaks across Ireland.</title>
        <authorList>
            <person name="Coyle N."/>
            <person name="O'Toole C."/>
            <person name="Thomas J.C.L."/>
            <person name="Ryder D."/>
            <person name="Cheslett D."/>
            <person name="Feist S."/>
            <person name="Bean T."/>
            <person name="Joseph A."/>
            <person name="Waina A."/>
            <person name="Feil E."/>
            <person name="Verner-Jeffreys D.W."/>
        </authorList>
    </citation>
    <scope>NUCLEOTIDE SEQUENCE</scope>
    <source>
        <strain evidence="4">S/17/14 A</strain>
    </source>
</reference>
<reference evidence="5" key="3">
    <citation type="submission" date="2023-07" db="EMBL/GenBank/DDBJ databases">
        <title>Genome content predicts the carbon catabolic preferences of heterotrophic bacteria.</title>
        <authorList>
            <person name="Gralka M."/>
        </authorList>
    </citation>
    <scope>NUCLEOTIDE SEQUENCE</scope>
    <source>
        <strain evidence="5">6E02</strain>
    </source>
</reference>
<dbReference type="RefSeq" id="WP_004730499.1">
    <property type="nucleotide sequence ID" value="NZ_AP025509.1"/>
</dbReference>
<evidence type="ECO:0000256" key="2">
    <source>
        <dbReference type="SAM" id="SignalP"/>
    </source>
</evidence>
<feature type="domain" description="Periplasmic binding protein" evidence="3">
    <location>
        <begin position="76"/>
        <end position="321"/>
    </location>
</feature>
<dbReference type="Proteomes" id="UP000244197">
    <property type="component" value="Unassembled WGS sequence"/>
</dbReference>
<dbReference type="AlphaFoldDB" id="A0A0P6ZAK4"/>
<dbReference type="EMBL" id="PIFK01000012">
    <property type="protein sequence ID" value="PTP37481.1"/>
    <property type="molecule type" value="Genomic_DNA"/>
</dbReference>
<evidence type="ECO:0000313" key="4">
    <source>
        <dbReference type="EMBL" id="MDH5919588.1"/>
    </source>
</evidence>
<proteinExistence type="predicted"/>
<accession>A0A0P6ZAK4</accession>
<name>A0A0P6ZAK4_VIBSP</name>
<reference evidence="6 7" key="1">
    <citation type="submission" date="2017-11" db="EMBL/GenBank/DDBJ databases">
        <title>Population delineation of vibrios coincides with oyster pathogenicity.</title>
        <authorList>
            <person name="Bruto M."/>
            <person name="Labreuche Y."/>
            <person name="James A."/>
            <person name="Piel D."/>
            <person name="Chenivesse S."/>
            <person name="Petton B."/>
            <person name="Polz M.F."/>
            <person name="Le Roux F."/>
        </authorList>
    </citation>
    <scope>NUCLEOTIDE SEQUENCE [LARGE SCALE GENOMIC DNA]</scope>
    <source>
        <strain evidence="6 7">FF_144</strain>
    </source>
</reference>
<gene>
    <name evidence="6" type="ORF">CWO07_07575</name>
    <name evidence="4" type="ORF">L8R85_00985</name>
    <name evidence="5" type="ORF">Q8W42_06525</name>
</gene>
<feature type="signal peptide" evidence="2">
    <location>
        <begin position="1"/>
        <end position="22"/>
    </location>
</feature>
<feature type="chain" id="PRO_5015043705" description="Autoinducer 2-binding periplasmic protein LuxP" evidence="2">
    <location>
        <begin position="23"/>
        <end position="372"/>
    </location>
</feature>
<dbReference type="InterPro" id="IPR028082">
    <property type="entry name" value="Peripla_BP_I"/>
</dbReference>
<keyword evidence="2" id="KW-0732">Signal</keyword>
<dbReference type="EMBL" id="JAUYVL010000002">
    <property type="protein sequence ID" value="MDP2500356.1"/>
    <property type="molecule type" value="Genomic_DNA"/>
</dbReference>
<dbReference type="Proteomes" id="UP001177935">
    <property type="component" value="Unassembled WGS sequence"/>
</dbReference>
<dbReference type="SUPFAM" id="SSF53822">
    <property type="entry name" value="Periplasmic binding protein-like I"/>
    <property type="match status" value="1"/>
</dbReference>
<dbReference type="Proteomes" id="UP001159663">
    <property type="component" value="Unassembled WGS sequence"/>
</dbReference>
<evidence type="ECO:0000313" key="6">
    <source>
        <dbReference type="EMBL" id="PTP37481.1"/>
    </source>
</evidence>
<dbReference type="Gene3D" id="3.40.50.2300">
    <property type="match status" value="2"/>
</dbReference>
<evidence type="ECO:0000259" key="3">
    <source>
        <dbReference type="Pfam" id="PF13407"/>
    </source>
</evidence>
<organism evidence="6 7">
    <name type="scientific">Vibrio splendidus</name>
    <dbReference type="NCBI Taxonomy" id="29497"/>
    <lineage>
        <taxon>Bacteria</taxon>
        <taxon>Pseudomonadati</taxon>
        <taxon>Pseudomonadota</taxon>
        <taxon>Gammaproteobacteria</taxon>
        <taxon>Vibrionales</taxon>
        <taxon>Vibrionaceae</taxon>
        <taxon>Vibrio</taxon>
    </lineage>
</organism>
<dbReference type="InterPro" id="IPR025997">
    <property type="entry name" value="SBP_2_dom"/>
</dbReference>
<dbReference type="GO" id="GO:0055085">
    <property type="term" value="P:transmembrane transport"/>
    <property type="evidence" value="ECO:0007669"/>
    <property type="project" value="UniProtKB-ARBA"/>
</dbReference>
<protein>
    <recommendedName>
        <fullName evidence="1">Autoinducer 2-binding periplasmic protein LuxP</fullName>
    </recommendedName>
</protein>
<evidence type="ECO:0000313" key="7">
    <source>
        <dbReference type="Proteomes" id="UP000244197"/>
    </source>
</evidence>
<sequence>MNKRLNFASLLLAITCYSQSFAGNHEDDFFQYAEEKVMRAVSNQRTWNGPTQGPAVRHEKNVIFVASDLRNGGVYGVGKGISEAISNINWHLRFIDGLGSEVRQGAAIRKAIGFEPDAIVLGGIDAVRHKTILKQAEDLGIVVIGWHATELVGGNPEIGLYTNITTDPLDVAEVAALLAIVNSNGRARTVVFTDPNYEIAMIKANAMVNTIKRCSTCDVLELNYLPLDKIAEQMPATLKNLDEKYGEKVTHLLAINDLYIDYAIPSLESNLEEYRLIPQNISAGDGSKAAYKRINSGQFQLATVPEPLYLQGWQIVDELNRAFNHMPPSGYSAPVHLVTPDNVEELISQSDKGIYDPKNGYREAYLKIWKPQ</sequence>
<dbReference type="EMBL" id="JAKMYX010000002">
    <property type="protein sequence ID" value="MDH5919588.1"/>
    <property type="molecule type" value="Genomic_DNA"/>
</dbReference>
<dbReference type="GeneID" id="72400239"/>
<dbReference type="Pfam" id="PF13407">
    <property type="entry name" value="Peripla_BP_4"/>
    <property type="match status" value="1"/>
</dbReference>
<comment type="caution">
    <text evidence="6">The sequence shown here is derived from an EMBL/GenBank/DDBJ whole genome shotgun (WGS) entry which is preliminary data.</text>
</comment>
<evidence type="ECO:0000256" key="1">
    <source>
        <dbReference type="ARBA" id="ARBA00022181"/>
    </source>
</evidence>
<evidence type="ECO:0000313" key="5">
    <source>
        <dbReference type="EMBL" id="MDP2500356.1"/>
    </source>
</evidence>